<dbReference type="InterPro" id="IPR013610">
    <property type="entry name" value="ArdC_N"/>
</dbReference>
<gene>
    <name evidence="3" type="ORF">A3K87_07215</name>
</gene>
<dbReference type="Proteomes" id="UP000077852">
    <property type="component" value="Unassembled WGS sequence"/>
</dbReference>
<dbReference type="Pfam" id="PF08401">
    <property type="entry name" value="ArdcN"/>
    <property type="match status" value="1"/>
</dbReference>
<feature type="domain" description="N-terminal" evidence="1">
    <location>
        <begin position="2"/>
        <end position="88"/>
    </location>
</feature>
<dbReference type="RefSeq" id="WP_081266189.1">
    <property type="nucleotide sequence ID" value="NZ_LVHG01000023.1"/>
</dbReference>
<reference evidence="3 4" key="1">
    <citation type="submission" date="2016-03" db="EMBL/GenBank/DDBJ databases">
        <title>Genome sequence of Variovorax paradoxus KB5.</title>
        <authorList>
            <person name="Jeong H."/>
            <person name="Hong C.E."/>
            <person name="Jo S.H."/>
            <person name="Park J.M."/>
        </authorList>
    </citation>
    <scope>NUCLEOTIDE SEQUENCE [LARGE SCALE GENOMIC DNA]</scope>
    <source>
        <strain evidence="3 4">KB5</strain>
    </source>
</reference>
<dbReference type="AlphaFoldDB" id="A0AA91DU13"/>
<dbReference type="InterPro" id="IPR041459">
    <property type="entry name" value="MPTase-PolyVal"/>
</dbReference>
<dbReference type="PIRSF" id="PIRSF037112">
    <property type="entry name" value="Antirestriction_ArdC"/>
    <property type="match status" value="1"/>
</dbReference>
<dbReference type="Pfam" id="PF18818">
    <property type="entry name" value="MPTase-PolyVal"/>
    <property type="match status" value="1"/>
</dbReference>
<dbReference type="InterPro" id="IPR017113">
    <property type="entry name" value="Antirestriction_ArdC"/>
</dbReference>
<sequence length="321" mass="34594">MDVQRVVTERVAAVLAAGESVFRDRWGRAAMHGMPRNGRTGVPYRGINVLLLLEVMAAQGYTSNVWLTYRQAAGLGAQVRRGERAVLCARFARSGRGGGAGGGNPAGDVEGPKAGRARGVLRSRGVLRCEPFWLFNVAQIDRLPPEVLARCAEEATLPSSFSPVERVLRLLCGCDAVIRHGYERAAYVPVLDEIRLPWPASFASAQAHCAALLRALVHWSGHASRLDRDFGRCTGEAAWVFEELVAELGSIFLMGHCGLTGAGMQGHAASSCLDAWLRMLRRDPSAIFAAARDASAAFAFIVAREMPQLAPLGSSRPFDRG</sequence>
<evidence type="ECO:0000259" key="2">
    <source>
        <dbReference type="Pfam" id="PF18818"/>
    </source>
</evidence>
<proteinExistence type="predicted"/>
<dbReference type="GO" id="GO:0003697">
    <property type="term" value="F:single-stranded DNA binding"/>
    <property type="evidence" value="ECO:0007669"/>
    <property type="project" value="InterPro"/>
</dbReference>
<dbReference type="EMBL" id="LVHG01000023">
    <property type="protein sequence ID" value="OAK66541.1"/>
    <property type="molecule type" value="Genomic_DNA"/>
</dbReference>
<accession>A0AA91DU13</accession>
<evidence type="ECO:0000313" key="4">
    <source>
        <dbReference type="Proteomes" id="UP000077852"/>
    </source>
</evidence>
<organism evidence="3 4">
    <name type="scientific">Variovorax paradoxus</name>
    <dbReference type="NCBI Taxonomy" id="34073"/>
    <lineage>
        <taxon>Bacteria</taxon>
        <taxon>Pseudomonadati</taxon>
        <taxon>Pseudomonadota</taxon>
        <taxon>Betaproteobacteria</taxon>
        <taxon>Burkholderiales</taxon>
        <taxon>Comamonadaceae</taxon>
        <taxon>Variovorax</taxon>
    </lineage>
</organism>
<evidence type="ECO:0000259" key="1">
    <source>
        <dbReference type="Pfam" id="PF08401"/>
    </source>
</evidence>
<evidence type="ECO:0000313" key="3">
    <source>
        <dbReference type="EMBL" id="OAK66541.1"/>
    </source>
</evidence>
<name>A0AA91DU13_VARPD</name>
<comment type="caution">
    <text evidence="3">The sequence shown here is derived from an EMBL/GenBank/DDBJ whole genome shotgun (WGS) entry which is preliminary data.</text>
</comment>
<feature type="domain" description="Polyvalent protein metallopeptidase" evidence="2">
    <location>
        <begin position="169"/>
        <end position="292"/>
    </location>
</feature>
<evidence type="ECO:0008006" key="5">
    <source>
        <dbReference type="Google" id="ProtNLM"/>
    </source>
</evidence>
<protein>
    <recommendedName>
        <fullName evidence="5">DUF1738 domain-containing protein</fullName>
    </recommendedName>
</protein>